<dbReference type="Proteomes" id="UP000697330">
    <property type="component" value="Unassembled WGS sequence"/>
</dbReference>
<evidence type="ECO:0000259" key="2">
    <source>
        <dbReference type="PROSITE" id="PS50110"/>
    </source>
</evidence>
<dbReference type="InterPro" id="IPR046947">
    <property type="entry name" value="LytR-like"/>
</dbReference>
<proteinExistence type="predicted"/>
<sequence>MRVGIVDDEVAARANIHAALDRYAEENRVSLSVEEFPGAGAFLAVRDDSYDILFLDIDMPGMSGMELAESLRLTGSAVSIIFCTNLEQFAVDGYKVSATGFLVKPVRWYPFQLFFRRALIAADAARAARSSDAGRRIVIKDGGTSQVVRVSQIRYVEVRKHTLHYAVRPDGAIEDVVLRERGTMQSAESSLAPYGFARCSASFLVNLRYVTATRGADVHLGDAVLPIGRTFRDSFRRELLRYLATSDWEGSSQ</sequence>
<evidence type="ECO:0000313" key="4">
    <source>
        <dbReference type="Proteomes" id="UP000697330"/>
    </source>
</evidence>
<gene>
    <name evidence="3" type="ORF">K8U72_06730</name>
</gene>
<dbReference type="InterPro" id="IPR001789">
    <property type="entry name" value="Sig_transdc_resp-reg_receiver"/>
</dbReference>
<feature type="modified residue" description="4-aspartylphosphate" evidence="1">
    <location>
        <position position="56"/>
    </location>
</feature>
<reference evidence="3" key="1">
    <citation type="journal article" date="2021" name="PeerJ">
        <title>Extensive microbial diversity within the chicken gut microbiome revealed by metagenomics and culture.</title>
        <authorList>
            <person name="Gilroy R."/>
            <person name="Ravi A."/>
            <person name="Getino M."/>
            <person name="Pursley I."/>
            <person name="Horton D.L."/>
            <person name="Alikhan N.F."/>
            <person name="Baker D."/>
            <person name="Gharbi K."/>
            <person name="Hall N."/>
            <person name="Watson M."/>
            <person name="Adriaenssens E.M."/>
            <person name="Foster-Nyarko E."/>
            <person name="Jarju S."/>
            <person name="Secka A."/>
            <person name="Antonio M."/>
            <person name="Oren A."/>
            <person name="Chaudhuri R.R."/>
            <person name="La Ragione R."/>
            <person name="Hildebrand F."/>
            <person name="Pallen M.J."/>
        </authorList>
    </citation>
    <scope>NUCLEOTIDE SEQUENCE</scope>
    <source>
        <strain evidence="3">CHK124-7917</strain>
    </source>
</reference>
<dbReference type="SUPFAM" id="SSF52172">
    <property type="entry name" value="CheY-like"/>
    <property type="match status" value="1"/>
</dbReference>
<dbReference type="Pfam" id="PF04397">
    <property type="entry name" value="LytTR"/>
    <property type="match status" value="1"/>
</dbReference>
<dbReference type="Gene3D" id="2.40.50.1020">
    <property type="entry name" value="LytTr DNA-binding domain"/>
    <property type="match status" value="1"/>
</dbReference>
<dbReference type="PANTHER" id="PTHR37299">
    <property type="entry name" value="TRANSCRIPTIONAL REGULATOR-RELATED"/>
    <property type="match status" value="1"/>
</dbReference>
<feature type="domain" description="Response regulatory" evidence="2">
    <location>
        <begin position="2"/>
        <end position="119"/>
    </location>
</feature>
<dbReference type="GO" id="GO:0000156">
    <property type="term" value="F:phosphorelay response regulator activity"/>
    <property type="evidence" value="ECO:0007669"/>
    <property type="project" value="InterPro"/>
</dbReference>
<evidence type="ECO:0000313" key="3">
    <source>
        <dbReference type="EMBL" id="HJF45460.1"/>
    </source>
</evidence>
<organism evidence="3 4">
    <name type="scientific">Thermophilibacter provencensis</name>
    <dbReference type="NCBI Taxonomy" id="1852386"/>
    <lineage>
        <taxon>Bacteria</taxon>
        <taxon>Bacillati</taxon>
        <taxon>Actinomycetota</taxon>
        <taxon>Coriobacteriia</taxon>
        <taxon>Coriobacteriales</taxon>
        <taxon>Atopobiaceae</taxon>
        <taxon>Thermophilibacter</taxon>
    </lineage>
</organism>
<comment type="caution">
    <text evidence="3">The sequence shown here is derived from an EMBL/GenBank/DDBJ whole genome shotgun (WGS) entry which is preliminary data.</text>
</comment>
<dbReference type="InterPro" id="IPR007492">
    <property type="entry name" value="LytTR_DNA-bd_dom"/>
</dbReference>
<dbReference type="EMBL" id="DYWQ01000096">
    <property type="protein sequence ID" value="HJF45460.1"/>
    <property type="molecule type" value="Genomic_DNA"/>
</dbReference>
<dbReference type="GO" id="GO:0003677">
    <property type="term" value="F:DNA binding"/>
    <property type="evidence" value="ECO:0007669"/>
    <property type="project" value="UniProtKB-KW"/>
</dbReference>
<dbReference type="InterPro" id="IPR011006">
    <property type="entry name" value="CheY-like_superfamily"/>
</dbReference>
<dbReference type="SMART" id="SM00448">
    <property type="entry name" value="REC"/>
    <property type="match status" value="1"/>
</dbReference>
<dbReference type="RefSeq" id="WP_274959243.1">
    <property type="nucleotide sequence ID" value="NZ_DYWQ01000096.1"/>
</dbReference>
<protein>
    <submittedName>
        <fullName evidence="3">LytTR family DNA-binding domain-containing protein</fullName>
    </submittedName>
</protein>
<dbReference type="PROSITE" id="PS50110">
    <property type="entry name" value="RESPONSE_REGULATORY"/>
    <property type="match status" value="1"/>
</dbReference>
<keyword evidence="1" id="KW-0597">Phosphoprotein</keyword>
<dbReference type="AlphaFoldDB" id="A0A921KLJ8"/>
<dbReference type="Pfam" id="PF00072">
    <property type="entry name" value="Response_reg"/>
    <property type="match status" value="1"/>
</dbReference>
<dbReference type="SMART" id="SM00850">
    <property type="entry name" value="LytTR"/>
    <property type="match status" value="1"/>
</dbReference>
<dbReference type="Gene3D" id="3.40.50.2300">
    <property type="match status" value="1"/>
</dbReference>
<keyword evidence="3" id="KW-0238">DNA-binding</keyword>
<dbReference type="PANTHER" id="PTHR37299:SF1">
    <property type="entry name" value="STAGE 0 SPORULATION PROTEIN A HOMOLOG"/>
    <property type="match status" value="1"/>
</dbReference>
<evidence type="ECO:0000256" key="1">
    <source>
        <dbReference type="PROSITE-ProRule" id="PRU00169"/>
    </source>
</evidence>
<name>A0A921KLJ8_9ACTN</name>
<accession>A0A921KLJ8</accession>
<reference evidence="3" key="2">
    <citation type="submission" date="2021-09" db="EMBL/GenBank/DDBJ databases">
        <authorList>
            <person name="Gilroy R."/>
        </authorList>
    </citation>
    <scope>NUCLEOTIDE SEQUENCE</scope>
    <source>
        <strain evidence="3">CHK124-7917</strain>
    </source>
</reference>